<evidence type="ECO:0000313" key="3">
    <source>
        <dbReference type="Proteomes" id="UP001601288"/>
    </source>
</evidence>
<comment type="caution">
    <text evidence="2">The sequence shown here is derived from an EMBL/GenBank/DDBJ whole genome shotgun (WGS) entry which is preliminary data.</text>
</comment>
<reference evidence="2 3" key="1">
    <citation type="submission" date="2024-10" db="EMBL/GenBank/DDBJ databases">
        <title>The Natural Products Discovery Center: Release of the First 8490 Sequenced Strains for Exploring Actinobacteria Biosynthetic Diversity.</title>
        <authorList>
            <person name="Kalkreuter E."/>
            <person name="Kautsar S.A."/>
            <person name="Yang D."/>
            <person name="Bader C.D."/>
            <person name="Teijaro C.N."/>
            <person name="Fluegel L."/>
            <person name="Davis C.M."/>
            <person name="Simpson J.R."/>
            <person name="Lauterbach L."/>
            <person name="Steele A.D."/>
            <person name="Gui C."/>
            <person name="Meng S."/>
            <person name="Li G."/>
            <person name="Viehrig K."/>
            <person name="Ye F."/>
            <person name="Su P."/>
            <person name="Kiefer A.F."/>
            <person name="Nichols A."/>
            <person name="Cepeda A.J."/>
            <person name="Yan W."/>
            <person name="Fan B."/>
            <person name="Jiang Y."/>
            <person name="Adhikari A."/>
            <person name="Zheng C.-J."/>
            <person name="Schuster L."/>
            <person name="Cowan T.M."/>
            <person name="Smanski M.J."/>
            <person name="Chevrette M.G."/>
            <person name="De Carvalho L.P.S."/>
            <person name="Shen B."/>
        </authorList>
    </citation>
    <scope>NUCLEOTIDE SEQUENCE [LARGE SCALE GENOMIC DNA]</scope>
    <source>
        <strain evidence="2 3">NPDC007066</strain>
    </source>
</reference>
<name>A0ABW6LFS2_9ACTN</name>
<feature type="transmembrane region" description="Helical" evidence="1">
    <location>
        <begin position="426"/>
        <end position="447"/>
    </location>
</feature>
<gene>
    <name evidence="2" type="ORF">ACFYM3_17130</name>
</gene>
<feature type="transmembrane region" description="Helical" evidence="1">
    <location>
        <begin position="109"/>
        <end position="135"/>
    </location>
</feature>
<proteinExistence type="predicted"/>
<dbReference type="EMBL" id="JBIAFP010000009">
    <property type="protein sequence ID" value="MFE9226327.1"/>
    <property type="molecule type" value="Genomic_DNA"/>
</dbReference>
<evidence type="ECO:0000256" key="1">
    <source>
        <dbReference type="SAM" id="Phobius"/>
    </source>
</evidence>
<organism evidence="2 3">
    <name type="scientific">Streptomyces massasporeus</name>
    <dbReference type="NCBI Taxonomy" id="67324"/>
    <lineage>
        <taxon>Bacteria</taxon>
        <taxon>Bacillati</taxon>
        <taxon>Actinomycetota</taxon>
        <taxon>Actinomycetes</taxon>
        <taxon>Kitasatosporales</taxon>
        <taxon>Streptomycetaceae</taxon>
        <taxon>Streptomyces</taxon>
    </lineage>
</organism>
<sequence>MALTDQRRSLNLLQGRPTPRWALVAVACCYALGALVGLAAAAGVGALAGHFLPAREVDLARVTAYGWMPVVAALVALAASVRLGQVRQVMFPSDFPVLRTLPVSAGQLLFVRLVAPALLSLAGVGVAGTVFLTVWLEGPPAELAVALVWGTVALGGAAQLAVAAGYLLIPVRAAQLRTLVLVAVAGVVLGTATVPLARVLLPVGGEEDTATVLSRLGVDTLTGLRPAWWNALLEGGAVPVLAAMWLPAAGLGVFASLGFVRAGRGRVLREADPHGTRVRGRPESFRAGRSPAALIAVKELRSILRGAHTLTGGLRRIAFGAVLLLGVGVGHLLLGGNGLPGLPLTGAVGAVVGMAALASDEAVQTSGLEAERGCADLLRQSPLPYGALLAGKIVAFAGVVAVLTAPAVAGWLLLFRDPVLPLAAGWLAACVASGAAAVTTALAVPAAESAAQTRINRSGTADLLQPLLTAALMAPALLTTSLLAKSPLAAAVPLAVTFVVLVAAVRWLAAQDRLPRKSWRMHA</sequence>
<feature type="transmembrane region" description="Helical" evidence="1">
    <location>
        <begin position="490"/>
        <end position="509"/>
    </location>
</feature>
<feature type="transmembrane region" description="Helical" evidence="1">
    <location>
        <begin position="317"/>
        <end position="334"/>
    </location>
</feature>
<protein>
    <recommendedName>
        <fullName evidence="4">ABC-2 type transport system permease protein</fullName>
    </recommendedName>
</protein>
<dbReference type="Proteomes" id="UP001601288">
    <property type="component" value="Unassembled WGS sequence"/>
</dbReference>
<dbReference type="RefSeq" id="WP_358279190.1">
    <property type="nucleotide sequence ID" value="NZ_JBEYGJ010000004.1"/>
</dbReference>
<feature type="transmembrane region" description="Helical" evidence="1">
    <location>
        <begin position="64"/>
        <end position="83"/>
    </location>
</feature>
<feature type="transmembrane region" description="Helical" evidence="1">
    <location>
        <begin position="21"/>
        <end position="52"/>
    </location>
</feature>
<accession>A0ABW6LFS2</accession>
<keyword evidence="1" id="KW-1133">Transmembrane helix</keyword>
<keyword evidence="3" id="KW-1185">Reference proteome</keyword>
<evidence type="ECO:0008006" key="4">
    <source>
        <dbReference type="Google" id="ProtNLM"/>
    </source>
</evidence>
<keyword evidence="1" id="KW-0472">Membrane</keyword>
<feature type="transmembrane region" description="Helical" evidence="1">
    <location>
        <begin position="237"/>
        <end position="260"/>
    </location>
</feature>
<feature type="transmembrane region" description="Helical" evidence="1">
    <location>
        <begin position="147"/>
        <end position="169"/>
    </location>
</feature>
<keyword evidence="1" id="KW-0812">Transmembrane</keyword>
<feature type="transmembrane region" description="Helical" evidence="1">
    <location>
        <begin position="393"/>
        <end position="414"/>
    </location>
</feature>
<evidence type="ECO:0000313" key="2">
    <source>
        <dbReference type="EMBL" id="MFE9226327.1"/>
    </source>
</evidence>
<feature type="transmembrane region" description="Helical" evidence="1">
    <location>
        <begin position="176"/>
        <end position="197"/>
    </location>
</feature>